<evidence type="ECO:0000259" key="8">
    <source>
        <dbReference type="Pfam" id="PF00940"/>
    </source>
</evidence>
<dbReference type="Gene3D" id="3.30.70.370">
    <property type="match status" value="1"/>
</dbReference>
<dbReference type="GO" id="GO:0034245">
    <property type="term" value="C:mitochondrial DNA-directed RNA polymerase complex"/>
    <property type="evidence" value="ECO:0007669"/>
    <property type="project" value="TreeGrafter"/>
</dbReference>
<feature type="domain" description="DNA-directed RNA polymerase C-terminal" evidence="8">
    <location>
        <begin position="61"/>
        <end position="123"/>
    </location>
</feature>
<keyword evidence="6" id="KW-0804">Transcription</keyword>
<dbReference type="InterPro" id="IPR002092">
    <property type="entry name" value="DNA-dir_Rpol_phage-type"/>
</dbReference>
<dbReference type="WBParaSite" id="TASK_0000235101-mRNA-1">
    <property type="protein sequence ID" value="TASK_0000235101-mRNA-1"/>
    <property type="gene ID" value="TASK_0000235101"/>
</dbReference>
<evidence type="ECO:0000256" key="5">
    <source>
        <dbReference type="ARBA" id="ARBA00022695"/>
    </source>
</evidence>
<dbReference type="PANTHER" id="PTHR10102">
    <property type="entry name" value="DNA-DIRECTED RNA POLYMERASE, MITOCHONDRIAL"/>
    <property type="match status" value="1"/>
</dbReference>
<comment type="catalytic activity">
    <reaction evidence="7">
        <text>RNA(n) + a ribonucleoside 5'-triphosphate = RNA(n+1) + diphosphate</text>
        <dbReference type="Rhea" id="RHEA:21248"/>
        <dbReference type="Rhea" id="RHEA-COMP:14527"/>
        <dbReference type="Rhea" id="RHEA-COMP:17342"/>
        <dbReference type="ChEBI" id="CHEBI:33019"/>
        <dbReference type="ChEBI" id="CHEBI:61557"/>
        <dbReference type="ChEBI" id="CHEBI:140395"/>
        <dbReference type="EC" id="2.7.7.6"/>
    </reaction>
</comment>
<keyword evidence="5" id="KW-0548">Nucleotidyltransferase</keyword>
<evidence type="ECO:0000256" key="1">
    <source>
        <dbReference type="ARBA" id="ARBA00009493"/>
    </source>
</evidence>
<accession>A0A0R3VY57</accession>
<dbReference type="PANTHER" id="PTHR10102:SF0">
    <property type="entry name" value="DNA-DIRECTED RNA POLYMERASE, MITOCHONDRIAL"/>
    <property type="match status" value="1"/>
</dbReference>
<name>A0A0R3VY57_TAEAS</name>
<dbReference type="SUPFAM" id="SSF56672">
    <property type="entry name" value="DNA/RNA polymerases"/>
    <property type="match status" value="1"/>
</dbReference>
<dbReference type="EC" id="2.7.7.6" evidence="2"/>
<evidence type="ECO:0000256" key="7">
    <source>
        <dbReference type="ARBA" id="ARBA00048552"/>
    </source>
</evidence>
<dbReference type="GO" id="GO:0006390">
    <property type="term" value="P:mitochondrial transcription"/>
    <property type="evidence" value="ECO:0007669"/>
    <property type="project" value="TreeGrafter"/>
</dbReference>
<evidence type="ECO:0000313" key="9">
    <source>
        <dbReference type="WBParaSite" id="TASK_0000235101-mRNA-1"/>
    </source>
</evidence>
<reference evidence="9" key="1">
    <citation type="submission" date="2017-02" db="UniProtKB">
        <authorList>
            <consortium name="WormBaseParasite"/>
        </authorList>
    </citation>
    <scope>IDENTIFICATION</scope>
</reference>
<dbReference type="Pfam" id="PF00940">
    <property type="entry name" value="RNA_pol"/>
    <property type="match status" value="1"/>
</dbReference>
<keyword evidence="4" id="KW-0808">Transferase</keyword>
<proteinExistence type="inferred from homology"/>
<comment type="similarity">
    <text evidence="1">Belongs to the phage and mitochondrial RNA polymerase family.</text>
</comment>
<evidence type="ECO:0000256" key="2">
    <source>
        <dbReference type="ARBA" id="ARBA00012418"/>
    </source>
</evidence>
<dbReference type="STRING" id="60517.A0A0R3VY57"/>
<dbReference type="AlphaFoldDB" id="A0A0R3VY57"/>
<protein>
    <recommendedName>
        <fullName evidence="2">DNA-directed RNA polymerase</fullName>
        <ecNumber evidence="2">2.7.7.6</ecNumber>
    </recommendedName>
</protein>
<evidence type="ECO:0000256" key="3">
    <source>
        <dbReference type="ARBA" id="ARBA00022478"/>
    </source>
</evidence>
<organism evidence="9">
    <name type="scientific">Taenia asiatica</name>
    <name type="common">Asian tapeworm</name>
    <dbReference type="NCBI Taxonomy" id="60517"/>
    <lineage>
        <taxon>Eukaryota</taxon>
        <taxon>Metazoa</taxon>
        <taxon>Spiralia</taxon>
        <taxon>Lophotrochozoa</taxon>
        <taxon>Platyhelminthes</taxon>
        <taxon>Cestoda</taxon>
        <taxon>Eucestoda</taxon>
        <taxon>Cyclophyllidea</taxon>
        <taxon>Taeniidae</taxon>
        <taxon>Taenia</taxon>
    </lineage>
</organism>
<evidence type="ECO:0000256" key="4">
    <source>
        <dbReference type="ARBA" id="ARBA00022679"/>
    </source>
</evidence>
<keyword evidence="3" id="KW-0240">DNA-directed RNA polymerase</keyword>
<sequence length="215" mass="23649">LGLPVVQPYVSQADFEIDLWSGELSNAAASTTAWATALTKAARRAERQFRRGGARDSLVGLPLPDPVKQQNAFPPNFIHSLDSCHMMLTALHCLRAGVMFASVHDCFWTHAASVDQLNRVIIDVTGMSGMINLHRREEVVGTGSVCVSTCVSSFLYDVRFRFFLGSICHGCFAITLTPPTESVLKKEREIKPREEPFISSLTFGSSLNLTMNEEG</sequence>
<evidence type="ECO:0000256" key="6">
    <source>
        <dbReference type="ARBA" id="ARBA00023163"/>
    </source>
</evidence>
<dbReference type="GO" id="GO:0003899">
    <property type="term" value="F:DNA-directed RNA polymerase activity"/>
    <property type="evidence" value="ECO:0007669"/>
    <property type="project" value="UniProtKB-EC"/>
</dbReference>
<dbReference type="InterPro" id="IPR043502">
    <property type="entry name" value="DNA/RNA_pol_sf"/>
</dbReference>
<dbReference type="GO" id="GO:0001018">
    <property type="term" value="F:mitochondrial promoter sequence-specific DNA binding"/>
    <property type="evidence" value="ECO:0007669"/>
    <property type="project" value="TreeGrafter"/>
</dbReference>
<dbReference type="InterPro" id="IPR046950">
    <property type="entry name" value="DNA-dir_Rpol_C_phage-type"/>
</dbReference>